<dbReference type="InterPro" id="IPR036397">
    <property type="entry name" value="RNaseH_sf"/>
</dbReference>
<evidence type="ECO:0000256" key="5">
    <source>
        <dbReference type="ARBA" id="ARBA00007383"/>
    </source>
</evidence>
<gene>
    <name evidence="14" type="primary">rnhB</name>
    <name evidence="18" type="ORF">KYD98_06595</name>
</gene>
<keyword evidence="19" id="KW-1185">Reference proteome</keyword>
<evidence type="ECO:0000256" key="7">
    <source>
        <dbReference type="ARBA" id="ARBA00019179"/>
    </source>
</evidence>
<evidence type="ECO:0000256" key="9">
    <source>
        <dbReference type="ARBA" id="ARBA00022722"/>
    </source>
</evidence>
<comment type="cofactor">
    <cofactor evidence="2">
        <name>Mg(2+)</name>
        <dbReference type="ChEBI" id="CHEBI:18420"/>
    </cofactor>
</comment>
<dbReference type="EMBL" id="JAHXPT010000004">
    <property type="protein sequence ID" value="MBW6409754.1"/>
    <property type="molecule type" value="Genomic_DNA"/>
</dbReference>
<comment type="function">
    <text evidence="3 14 16">Endonuclease that specifically degrades the RNA of RNA-DNA hybrids.</text>
</comment>
<dbReference type="InterPro" id="IPR024567">
    <property type="entry name" value="RNase_HII/HIII_dom"/>
</dbReference>
<evidence type="ECO:0000256" key="13">
    <source>
        <dbReference type="ARBA" id="ARBA00023211"/>
    </source>
</evidence>
<feature type="binding site" evidence="14 15">
    <location>
        <position position="91"/>
    </location>
    <ligand>
        <name>a divalent metal cation</name>
        <dbReference type="ChEBI" id="CHEBI:60240"/>
    </ligand>
</feature>
<dbReference type="GO" id="GO:0004523">
    <property type="term" value="F:RNA-DNA hybrid ribonuclease activity"/>
    <property type="evidence" value="ECO:0007669"/>
    <property type="project" value="UniProtKB-EC"/>
</dbReference>
<evidence type="ECO:0000256" key="1">
    <source>
        <dbReference type="ARBA" id="ARBA00000077"/>
    </source>
</evidence>
<proteinExistence type="inferred from homology"/>
<organism evidence="18 19">
    <name type="scientific">Clostridium weizhouense</name>
    <dbReference type="NCBI Taxonomy" id="2859781"/>
    <lineage>
        <taxon>Bacteria</taxon>
        <taxon>Bacillati</taxon>
        <taxon>Bacillota</taxon>
        <taxon>Clostridia</taxon>
        <taxon>Eubacteriales</taxon>
        <taxon>Clostridiaceae</taxon>
        <taxon>Clostridium</taxon>
    </lineage>
</organism>
<dbReference type="Gene3D" id="3.30.420.10">
    <property type="entry name" value="Ribonuclease H-like superfamily/Ribonuclease H"/>
    <property type="match status" value="1"/>
</dbReference>
<evidence type="ECO:0000256" key="10">
    <source>
        <dbReference type="ARBA" id="ARBA00022723"/>
    </source>
</evidence>
<keyword evidence="11 14" id="KW-0255">Endonuclease</keyword>
<evidence type="ECO:0000259" key="17">
    <source>
        <dbReference type="PROSITE" id="PS51975"/>
    </source>
</evidence>
<evidence type="ECO:0000256" key="4">
    <source>
        <dbReference type="ARBA" id="ARBA00004496"/>
    </source>
</evidence>
<dbReference type="NCBIfam" id="NF000594">
    <property type="entry name" value="PRK00015.1-1"/>
    <property type="match status" value="1"/>
</dbReference>
<evidence type="ECO:0000256" key="14">
    <source>
        <dbReference type="HAMAP-Rule" id="MF_00052"/>
    </source>
</evidence>
<feature type="domain" description="RNase H type-2" evidence="17">
    <location>
        <begin position="85"/>
        <end position="275"/>
    </location>
</feature>
<evidence type="ECO:0000256" key="16">
    <source>
        <dbReference type="RuleBase" id="RU003515"/>
    </source>
</evidence>
<keyword evidence="8 14" id="KW-0963">Cytoplasm</keyword>
<dbReference type="SUPFAM" id="SSF53098">
    <property type="entry name" value="Ribonuclease H-like"/>
    <property type="match status" value="1"/>
</dbReference>
<keyword evidence="10 14" id="KW-0479">Metal-binding</keyword>
<dbReference type="PANTHER" id="PTHR10954">
    <property type="entry name" value="RIBONUCLEASE H2 SUBUNIT A"/>
    <property type="match status" value="1"/>
</dbReference>
<name>A0ABS7AM73_9CLOT</name>
<accession>A0ABS7AM73</accession>
<dbReference type="CDD" id="cd07182">
    <property type="entry name" value="RNase_HII_bacteria_HII_like"/>
    <property type="match status" value="1"/>
</dbReference>
<comment type="caution">
    <text evidence="18">The sequence shown here is derived from an EMBL/GenBank/DDBJ whole genome shotgun (WGS) entry which is preliminary data.</text>
</comment>
<comment type="cofactor">
    <cofactor evidence="14 15">
        <name>Mn(2+)</name>
        <dbReference type="ChEBI" id="CHEBI:29035"/>
    </cofactor>
    <cofactor evidence="14 15">
        <name>Mg(2+)</name>
        <dbReference type="ChEBI" id="CHEBI:18420"/>
    </cofactor>
    <text evidence="14 15">Manganese or magnesium. Binds 1 divalent metal ion per monomer in the absence of substrate. May bind a second metal ion after substrate binding.</text>
</comment>
<feature type="binding site" evidence="14 15">
    <location>
        <position position="92"/>
    </location>
    <ligand>
        <name>a divalent metal cation</name>
        <dbReference type="ChEBI" id="CHEBI:60240"/>
    </ligand>
</feature>
<dbReference type="InterPro" id="IPR001352">
    <property type="entry name" value="RNase_HII/HIII"/>
</dbReference>
<dbReference type="RefSeq" id="WP_219778814.1">
    <property type="nucleotide sequence ID" value="NZ_JAHXPT010000004.1"/>
</dbReference>
<comment type="subcellular location">
    <subcellularLocation>
        <location evidence="4 14">Cytoplasm</location>
    </subcellularLocation>
</comment>
<evidence type="ECO:0000256" key="12">
    <source>
        <dbReference type="ARBA" id="ARBA00022801"/>
    </source>
</evidence>
<dbReference type="PANTHER" id="PTHR10954:SF18">
    <property type="entry name" value="RIBONUCLEASE HII"/>
    <property type="match status" value="1"/>
</dbReference>
<evidence type="ECO:0000313" key="18">
    <source>
        <dbReference type="EMBL" id="MBW6409754.1"/>
    </source>
</evidence>
<dbReference type="Pfam" id="PF01351">
    <property type="entry name" value="RNase_HII"/>
    <property type="match status" value="1"/>
</dbReference>
<dbReference type="InterPro" id="IPR022898">
    <property type="entry name" value="RNase_HII"/>
</dbReference>
<keyword evidence="13 14" id="KW-0464">Manganese</keyword>
<evidence type="ECO:0000256" key="2">
    <source>
        <dbReference type="ARBA" id="ARBA00001946"/>
    </source>
</evidence>
<reference evidence="18 19" key="1">
    <citation type="submission" date="2021-07" db="EMBL/GenBank/DDBJ databases">
        <title>Clostridium weizhouense sp. nov., an anaerobic bacterium isolated from activated sludge of Petroleum wastewater.</title>
        <authorList>
            <person name="Li Q."/>
        </authorList>
    </citation>
    <scope>NUCLEOTIDE SEQUENCE [LARGE SCALE GENOMIC DNA]</scope>
    <source>
        <strain evidence="18 19">YB-6</strain>
    </source>
</reference>
<keyword evidence="9 14" id="KW-0540">Nuclease</keyword>
<dbReference type="Proteomes" id="UP001519921">
    <property type="component" value="Unassembled WGS sequence"/>
</dbReference>
<sequence length="275" mass="31306">MKNFLNYDISKLSYKNIKEEISCISIQENYKNKELIELIKVLLNDKRKNVSSLGNNIKKELDLYLNEIKRVRTMYNFDKSFGDYKIIAGVDEVGRGPLAGPIVACAVILDLDVLEENLILYLNDSKKLKPSKREELAEIIKEKALAYHIGISSNYEIDQKGIAFSNNKVFLDSCNSLEIKPDLVLSDGYLIKNVKIDNKSVIKGDTKSASIAAASILAKVYRDKLMSEYALKYPYYDFENNMGYGTQKHIDGLKKYGKCDIHRDSFLTKILSDNN</sequence>
<evidence type="ECO:0000313" key="19">
    <source>
        <dbReference type="Proteomes" id="UP001519921"/>
    </source>
</evidence>
<evidence type="ECO:0000256" key="11">
    <source>
        <dbReference type="ARBA" id="ARBA00022759"/>
    </source>
</evidence>
<feature type="binding site" evidence="14 15">
    <location>
        <position position="187"/>
    </location>
    <ligand>
        <name>a divalent metal cation</name>
        <dbReference type="ChEBI" id="CHEBI:60240"/>
    </ligand>
</feature>
<dbReference type="NCBIfam" id="NF000595">
    <property type="entry name" value="PRK00015.1-3"/>
    <property type="match status" value="1"/>
</dbReference>
<evidence type="ECO:0000256" key="6">
    <source>
        <dbReference type="ARBA" id="ARBA00012180"/>
    </source>
</evidence>
<protein>
    <recommendedName>
        <fullName evidence="7 14">Ribonuclease HII</fullName>
        <shortName evidence="14">RNase HII</shortName>
        <ecNumber evidence="6 14">3.1.26.4</ecNumber>
    </recommendedName>
</protein>
<dbReference type="PROSITE" id="PS51975">
    <property type="entry name" value="RNASE_H_2"/>
    <property type="match status" value="1"/>
</dbReference>
<dbReference type="InterPro" id="IPR012337">
    <property type="entry name" value="RNaseH-like_sf"/>
</dbReference>
<evidence type="ECO:0000256" key="3">
    <source>
        <dbReference type="ARBA" id="ARBA00004065"/>
    </source>
</evidence>
<comment type="catalytic activity">
    <reaction evidence="1 14 15 16">
        <text>Endonucleolytic cleavage to 5'-phosphomonoester.</text>
        <dbReference type="EC" id="3.1.26.4"/>
    </reaction>
</comment>
<evidence type="ECO:0000256" key="15">
    <source>
        <dbReference type="PROSITE-ProRule" id="PRU01319"/>
    </source>
</evidence>
<comment type="similarity">
    <text evidence="5 14 16">Belongs to the RNase HII family.</text>
</comment>
<keyword evidence="12 14" id="KW-0378">Hydrolase</keyword>
<dbReference type="HAMAP" id="MF_00052_B">
    <property type="entry name" value="RNase_HII_B"/>
    <property type="match status" value="1"/>
</dbReference>
<dbReference type="EC" id="3.1.26.4" evidence="6 14"/>
<evidence type="ECO:0000256" key="8">
    <source>
        <dbReference type="ARBA" id="ARBA00022490"/>
    </source>
</evidence>